<comment type="caution">
    <text evidence="1">The sequence shown here is derived from an EMBL/GenBank/DDBJ whole genome shotgun (WGS) entry which is preliminary data.</text>
</comment>
<evidence type="ECO:0000313" key="1">
    <source>
        <dbReference type="EMBL" id="EDP18962.1"/>
    </source>
</evidence>
<organism evidence="1 2">
    <name type="scientific">Enterocloster bolteae (strain ATCC BAA-613 / DSM 15670 / CCUG 46953 / JCM 12243 / WAL 16351)</name>
    <name type="common">Clostridium bolteae</name>
    <dbReference type="NCBI Taxonomy" id="411902"/>
    <lineage>
        <taxon>Bacteria</taxon>
        <taxon>Bacillati</taxon>
        <taxon>Bacillota</taxon>
        <taxon>Clostridia</taxon>
        <taxon>Lachnospirales</taxon>
        <taxon>Lachnospiraceae</taxon>
        <taxon>Enterocloster</taxon>
    </lineage>
</organism>
<protein>
    <submittedName>
        <fullName evidence="1">Uncharacterized protein</fullName>
    </submittedName>
</protein>
<dbReference type="Proteomes" id="UP000005396">
    <property type="component" value="Unassembled WGS sequence"/>
</dbReference>
<proteinExistence type="predicted"/>
<reference evidence="1 2" key="1">
    <citation type="submission" date="2007-08" db="EMBL/GenBank/DDBJ databases">
        <authorList>
            <person name="Fulton L."/>
            <person name="Clifton S."/>
            <person name="Fulton B."/>
            <person name="Xu J."/>
            <person name="Minx P."/>
            <person name="Pepin K.H."/>
            <person name="Johnson M."/>
            <person name="Thiruvilangam P."/>
            <person name="Bhonagiri V."/>
            <person name="Nash W.E."/>
            <person name="Mardis E.R."/>
            <person name="Wilson R.K."/>
        </authorList>
    </citation>
    <scope>NUCLEOTIDE SEQUENCE [LARGE SCALE GENOMIC DNA]</scope>
    <source>
        <strain evidence="2">ATCC BAA-613 / DSM 15670 / CCUG 46953 / JCM 12243 / WAL 16351</strain>
    </source>
</reference>
<name>A8RHF1_ENTBW</name>
<reference evidence="1 2" key="2">
    <citation type="submission" date="2007-09" db="EMBL/GenBank/DDBJ databases">
        <title>Draft genome sequence of Clostridium bolteae (ATCC BAA-613).</title>
        <authorList>
            <person name="Sudarsanam P."/>
            <person name="Ley R."/>
            <person name="Guruge J."/>
            <person name="Turnbaugh P.J."/>
            <person name="Mahowald M."/>
            <person name="Liep D."/>
            <person name="Gordon J."/>
        </authorList>
    </citation>
    <scope>NUCLEOTIDE SEQUENCE [LARGE SCALE GENOMIC DNA]</scope>
    <source>
        <strain evidence="2">ATCC BAA-613 / DSM 15670 / CCUG 46953 / JCM 12243 / WAL 16351</strain>
    </source>
</reference>
<evidence type="ECO:0000313" key="2">
    <source>
        <dbReference type="Proteomes" id="UP000005396"/>
    </source>
</evidence>
<dbReference type="PaxDb" id="411902-CLOBOL_00397"/>
<accession>A8RHF1</accession>
<dbReference type="RefSeq" id="WP_007035829.1">
    <property type="nucleotide sequence ID" value="NZ_DS480669.1"/>
</dbReference>
<dbReference type="HOGENOM" id="CLU_2069000_0_0_9"/>
<dbReference type="EMBL" id="ABCC02000009">
    <property type="protein sequence ID" value="EDP18962.1"/>
    <property type="molecule type" value="Genomic_DNA"/>
</dbReference>
<gene>
    <name evidence="1" type="ORF">CLOBOL_00397</name>
</gene>
<dbReference type="AlphaFoldDB" id="A8RHF1"/>
<sequence>MMDGHIWFVGWYDGGDYHEIKITQKEVDNCGTAGCGLNSILYYIGGKYGDEALYNMIYLQSIEPFGTNGIFRMCVTDPIKVHPEFQNGGIYLVDCNRTLICRNGDELYMELVKEKGDIS</sequence>